<dbReference type="Proteomes" id="UP000595814">
    <property type="component" value="Chromosome"/>
</dbReference>
<organism evidence="1 2">
    <name type="scientific">Miniphocaeibacter halophilus</name>
    <dbReference type="NCBI Taxonomy" id="2931922"/>
    <lineage>
        <taxon>Bacteria</taxon>
        <taxon>Bacillati</taxon>
        <taxon>Bacillota</taxon>
        <taxon>Tissierellia</taxon>
        <taxon>Tissierellales</taxon>
        <taxon>Peptoniphilaceae</taxon>
        <taxon>Miniphocaeibacter</taxon>
    </lineage>
</organism>
<dbReference type="EMBL" id="CP066744">
    <property type="protein sequence ID" value="QQK07046.1"/>
    <property type="molecule type" value="Genomic_DNA"/>
</dbReference>
<sequence length="219" mass="24279">MNKKFFNRVIFWILLLTFTSGYANVLSIFRLGTPTTHMTGNLSNISFSMFELDFKKAAILLAIVLLFLLGGIISGYIFNNRSFGKGKSYGVFLIAIGILLGIAEYIIGDKYIITAIIALTSGTQNGLNIAYNEITIRTTHMTGYLSDIGRLIGIKLNGRNIEISKLLYLISAVLIYFLGGAAAVFISLPEQGHNFYEISILYIIAGFLYLKLIYNKDGK</sequence>
<evidence type="ECO:0000313" key="2">
    <source>
        <dbReference type="Proteomes" id="UP000595814"/>
    </source>
</evidence>
<reference evidence="1 2" key="1">
    <citation type="journal article" date="2022" name="Int. J. Syst. Evol. Microbiol.">
        <title>Miniphocaeibacter halophilus sp. nov., an ammonium-tolerant acetate-producing bacterium isolated from a biogas system.</title>
        <authorList>
            <person name="Schnurer A."/>
            <person name="Singh A."/>
            <person name="Bi S."/>
            <person name="Qiao W."/>
            <person name="Westerholm M."/>
        </authorList>
    </citation>
    <scope>NUCLEOTIDE SEQUENCE [LARGE SCALE GENOMIC DNA]</scope>
    <source>
        <strain evidence="1 2">AMB_01</strain>
    </source>
</reference>
<name>A0AC61MS57_9FIRM</name>
<accession>A0AC61MS57</accession>
<gene>
    <name evidence="1" type="ORF">JFY71_06770</name>
</gene>
<keyword evidence="2" id="KW-1185">Reference proteome</keyword>
<proteinExistence type="predicted"/>
<evidence type="ECO:0000313" key="1">
    <source>
        <dbReference type="EMBL" id="QQK07046.1"/>
    </source>
</evidence>
<protein>
    <submittedName>
        <fullName evidence="1">DUF1275 domain-containing protein</fullName>
    </submittedName>
</protein>